<dbReference type="OrthoDB" id="2285533at2759"/>
<dbReference type="SUPFAM" id="SSF57959">
    <property type="entry name" value="Leucine zipper domain"/>
    <property type="match status" value="1"/>
</dbReference>
<evidence type="ECO:0000313" key="4">
    <source>
        <dbReference type="EMBL" id="PMD60237.1"/>
    </source>
</evidence>
<dbReference type="PANTHER" id="PTHR40621">
    <property type="entry name" value="TRANSCRIPTION FACTOR KAPC-RELATED"/>
    <property type="match status" value="1"/>
</dbReference>
<sequence length="304" mass="33275">MELEGSDDSRGSTAEAEIPAPQQKRGGGRKPLSAEERKKRNRQVQAAFKKRRTEYIKQLEETIRVHETSLHNLQTAHRGVMDECLILRYKMSLLERILLEKGIDVQAELQRKTGPRVDMAHMPALQTPTSSAIVKIDPESPQSRPTSSPHTSPAMPGTVGFSDPMVESPTASKFPGSPILCTGGEVGKEKGTGDTNAIPIAAEDSLRSHFNQLELEYNEGADMVDNEELSESYSLGPYPGPLSITCLQQETPNLQQPFILQSQGSQMDGNSLGSSVSLSLELYDPMPDVVWPLSQHAAPDAIFL</sequence>
<evidence type="ECO:0000256" key="3">
    <source>
        <dbReference type="SAM" id="MobiDB-lite"/>
    </source>
</evidence>
<evidence type="ECO:0008006" key="6">
    <source>
        <dbReference type="Google" id="ProtNLM"/>
    </source>
</evidence>
<comment type="subcellular location">
    <subcellularLocation>
        <location evidence="1">Nucleus</location>
    </subcellularLocation>
</comment>
<protein>
    <recommendedName>
        <fullName evidence="6">BZIP domain-containing protein</fullName>
    </recommendedName>
</protein>
<accession>A0A2J6TB32</accession>
<dbReference type="PANTHER" id="PTHR40621:SF9">
    <property type="entry name" value="MEAB PROTEIN"/>
    <property type="match status" value="1"/>
</dbReference>
<keyword evidence="5" id="KW-1185">Reference proteome</keyword>
<dbReference type="Gene3D" id="1.20.5.170">
    <property type="match status" value="1"/>
</dbReference>
<organism evidence="4 5">
    <name type="scientific">Hyaloscypha bicolor E</name>
    <dbReference type="NCBI Taxonomy" id="1095630"/>
    <lineage>
        <taxon>Eukaryota</taxon>
        <taxon>Fungi</taxon>
        <taxon>Dikarya</taxon>
        <taxon>Ascomycota</taxon>
        <taxon>Pezizomycotina</taxon>
        <taxon>Leotiomycetes</taxon>
        <taxon>Helotiales</taxon>
        <taxon>Hyaloscyphaceae</taxon>
        <taxon>Hyaloscypha</taxon>
        <taxon>Hyaloscypha bicolor</taxon>
    </lineage>
</organism>
<dbReference type="RefSeq" id="XP_024737141.1">
    <property type="nucleotide sequence ID" value="XM_024883092.1"/>
</dbReference>
<dbReference type="InterPro" id="IPR046347">
    <property type="entry name" value="bZIP_sf"/>
</dbReference>
<evidence type="ECO:0000256" key="1">
    <source>
        <dbReference type="ARBA" id="ARBA00004123"/>
    </source>
</evidence>
<dbReference type="Proteomes" id="UP000235371">
    <property type="component" value="Unassembled WGS sequence"/>
</dbReference>
<keyword evidence="2" id="KW-0539">Nucleus</keyword>
<gene>
    <name evidence="4" type="ORF">K444DRAFT_629635</name>
</gene>
<dbReference type="STRING" id="1095630.A0A2J6TB32"/>
<proteinExistence type="predicted"/>
<feature type="region of interest" description="Disordered" evidence="3">
    <location>
        <begin position="1"/>
        <end position="43"/>
    </location>
</feature>
<reference evidence="4 5" key="1">
    <citation type="submission" date="2016-04" db="EMBL/GenBank/DDBJ databases">
        <title>A degradative enzymes factory behind the ericoid mycorrhizal symbiosis.</title>
        <authorList>
            <consortium name="DOE Joint Genome Institute"/>
            <person name="Martino E."/>
            <person name="Morin E."/>
            <person name="Grelet G."/>
            <person name="Kuo A."/>
            <person name="Kohler A."/>
            <person name="Daghino S."/>
            <person name="Barry K."/>
            <person name="Choi C."/>
            <person name="Cichocki N."/>
            <person name="Clum A."/>
            <person name="Copeland A."/>
            <person name="Hainaut M."/>
            <person name="Haridas S."/>
            <person name="Labutti K."/>
            <person name="Lindquist E."/>
            <person name="Lipzen A."/>
            <person name="Khouja H.-R."/>
            <person name="Murat C."/>
            <person name="Ohm R."/>
            <person name="Olson A."/>
            <person name="Spatafora J."/>
            <person name="Veneault-Fourrey C."/>
            <person name="Henrissat B."/>
            <person name="Grigoriev I."/>
            <person name="Martin F."/>
            <person name="Perotto S."/>
        </authorList>
    </citation>
    <scope>NUCLEOTIDE SEQUENCE [LARGE SCALE GENOMIC DNA]</scope>
    <source>
        <strain evidence="4 5">E</strain>
    </source>
</reference>
<dbReference type="GeneID" id="36591169"/>
<dbReference type="AlphaFoldDB" id="A0A2J6TB32"/>
<dbReference type="InParanoid" id="A0A2J6TB32"/>
<feature type="region of interest" description="Disordered" evidence="3">
    <location>
        <begin position="135"/>
        <end position="193"/>
    </location>
</feature>
<dbReference type="EMBL" id="KZ613791">
    <property type="protein sequence ID" value="PMD60237.1"/>
    <property type="molecule type" value="Genomic_DNA"/>
</dbReference>
<dbReference type="GO" id="GO:0000976">
    <property type="term" value="F:transcription cis-regulatory region binding"/>
    <property type="evidence" value="ECO:0007669"/>
    <property type="project" value="InterPro"/>
</dbReference>
<dbReference type="GO" id="GO:0001228">
    <property type="term" value="F:DNA-binding transcription activator activity, RNA polymerase II-specific"/>
    <property type="evidence" value="ECO:0007669"/>
    <property type="project" value="TreeGrafter"/>
</dbReference>
<dbReference type="GO" id="GO:0090575">
    <property type="term" value="C:RNA polymerase II transcription regulator complex"/>
    <property type="evidence" value="ECO:0007669"/>
    <property type="project" value="TreeGrafter"/>
</dbReference>
<dbReference type="CDD" id="cd14688">
    <property type="entry name" value="bZIP_YAP"/>
    <property type="match status" value="1"/>
</dbReference>
<name>A0A2J6TB32_9HELO</name>
<evidence type="ECO:0000256" key="2">
    <source>
        <dbReference type="ARBA" id="ARBA00023242"/>
    </source>
</evidence>
<feature type="compositionally biased region" description="Polar residues" evidence="3">
    <location>
        <begin position="140"/>
        <end position="151"/>
    </location>
</feature>
<evidence type="ECO:0000313" key="5">
    <source>
        <dbReference type="Proteomes" id="UP000235371"/>
    </source>
</evidence>
<dbReference type="InterPro" id="IPR050936">
    <property type="entry name" value="AP-1-like"/>
</dbReference>